<sequence>MPKFIRQTNLTLSFSSHHVLSFEWNYHIYFFLKVTEFFLKRN</sequence>
<evidence type="ECO:0000313" key="2">
    <source>
        <dbReference type="Proteomes" id="UP000002973"/>
    </source>
</evidence>
<dbReference type="AlphaFoldDB" id="E6J309"/>
<proteinExistence type="predicted"/>
<evidence type="ECO:0000313" key="1">
    <source>
        <dbReference type="EMBL" id="EFU21766.1"/>
    </source>
</evidence>
<comment type="caution">
    <text evidence="1">The sequence shown here is derived from an EMBL/GenBank/DDBJ whole genome shotgun (WGS) entry which is preliminary data.</text>
</comment>
<protein>
    <submittedName>
        <fullName evidence="1">Uncharacterized protein</fullName>
    </submittedName>
</protein>
<gene>
    <name evidence="1" type="ORF">HMPREF0813_01653</name>
</gene>
<name>E6J309_STRAP</name>
<dbReference type="Proteomes" id="UP000002973">
    <property type="component" value="Unassembled WGS sequence"/>
</dbReference>
<reference evidence="1 2" key="1">
    <citation type="submission" date="2010-11" db="EMBL/GenBank/DDBJ databases">
        <authorList>
            <person name="Weinstock G."/>
            <person name="Sodergren E."/>
            <person name="Clifton S."/>
            <person name="Fulton L."/>
            <person name="Fulton B."/>
            <person name="Courtney L."/>
            <person name="Fronick C."/>
            <person name="Harrison M."/>
            <person name="Strong C."/>
            <person name="Farmer C."/>
            <person name="Delahaunty K."/>
            <person name="Markovic C."/>
            <person name="Hall O."/>
            <person name="Minx P."/>
            <person name="Tomlinson C."/>
            <person name="Mitreva M."/>
            <person name="Hou S."/>
            <person name="Chen J."/>
            <person name="Wollam A."/>
            <person name="Pepin K.H."/>
            <person name="Johnson M."/>
            <person name="Bhonagiri V."/>
            <person name="Zhang X."/>
            <person name="Suruliraj S."/>
            <person name="Warren W."/>
            <person name="Chinwalla A."/>
            <person name="Mardis E.R."/>
            <person name="Wilson R.K."/>
        </authorList>
    </citation>
    <scope>NUCLEOTIDE SEQUENCE [LARGE SCALE GENOMIC DNA]</scope>
    <source>
        <strain evidence="1 2">F0211</strain>
    </source>
</reference>
<accession>E6J309</accession>
<organism evidence="1 2">
    <name type="scientific">Streptococcus anginosus F0211</name>
    <dbReference type="NCBI Taxonomy" id="706437"/>
    <lineage>
        <taxon>Bacteria</taxon>
        <taxon>Bacillati</taxon>
        <taxon>Bacillota</taxon>
        <taxon>Bacilli</taxon>
        <taxon>Lactobacillales</taxon>
        <taxon>Streptococcaceae</taxon>
        <taxon>Streptococcus</taxon>
        <taxon>Streptococcus anginosus group</taxon>
    </lineage>
</organism>
<dbReference type="EMBL" id="AECT01000044">
    <property type="protein sequence ID" value="EFU21766.1"/>
    <property type="molecule type" value="Genomic_DNA"/>
</dbReference>